<dbReference type="Proteomes" id="UP001259239">
    <property type="component" value="Unassembled WGS sequence"/>
</dbReference>
<dbReference type="Gene3D" id="2.20.25.110">
    <property type="entry name" value="S-adenosyl-L-methionine-dependent methyltransferases"/>
    <property type="match status" value="1"/>
</dbReference>
<dbReference type="SUPFAM" id="SSF53335">
    <property type="entry name" value="S-adenosyl-L-methionine-dependent methyltransferases"/>
    <property type="match status" value="1"/>
</dbReference>
<dbReference type="InterPro" id="IPR029063">
    <property type="entry name" value="SAM-dependent_MTases_sf"/>
</dbReference>
<organism evidence="2 3">
    <name type="scientific">Paenibacillus larvae</name>
    <dbReference type="NCBI Taxonomy" id="1464"/>
    <lineage>
        <taxon>Bacteria</taxon>
        <taxon>Bacillati</taxon>
        <taxon>Bacillota</taxon>
        <taxon>Bacilli</taxon>
        <taxon>Bacillales</taxon>
        <taxon>Paenibacillaceae</taxon>
        <taxon>Paenibacillus</taxon>
    </lineage>
</organism>
<keyword evidence="2" id="KW-0489">Methyltransferase</keyword>
<evidence type="ECO:0000259" key="1">
    <source>
        <dbReference type="Pfam" id="PF13649"/>
    </source>
</evidence>
<protein>
    <submittedName>
        <fullName evidence="2">Class I SAM-dependent methyltransferase</fullName>
    </submittedName>
</protein>
<comment type="caution">
    <text evidence="2">The sequence shown here is derived from an EMBL/GenBank/DDBJ whole genome shotgun (WGS) entry which is preliminary data.</text>
</comment>
<dbReference type="InterPro" id="IPR041698">
    <property type="entry name" value="Methyltransf_25"/>
</dbReference>
<proteinExistence type="predicted"/>
<dbReference type="EMBL" id="JARQGV010000004">
    <property type="protein sequence ID" value="MDT2252676.1"/>
    <property type="molecule type" value="Genomic_DNA"/>
</dbReference>
<dbReference type="Gene3D" id="3.40.50.150">
    <property type="entry name" value="Vaccinia Virus protein VP39"/>
    <property type="match status" value="1"/>
</dbReference>
<dbReference type="CDD" id="cd02440">
    <property type="entry name" value="AdoMet_MTases"/>
    <property type="match status" value="1"/>
</dbReference>
<reference evidence="2" key="1">
    <citation type="journal article" date="2023" name="J. Vet. Diagn. Invest.">
        <title>Oxytetracycline-resistant Paenibacillus larvae identified in commercial beekeeping operations in Saskatchewan using pooled honey sampling.</title>
        <authorList>
            <person name="Obshta O."/>
            <person name="Zabrodski M.W."/>
            <person name="Soomro T."/>
            <person name="Wilson G."/>
            <person name="Masood F."/>
            <person name="Thebeau J."/>
            <person name="Silva M.C.B."/>
            <person name="Biganski S."/>
            <person name="Kozii I.V."/>
            <person name="Koziy R.V."/>
            <person name="Raza M.F."/>
            <person name="Jose M.S."/>
            <person name="Simko E."/>
            <person name="Wood S.C."/>
        </authorList>
    </citation>
    <scope>NUCLEOTIDE SEQUENCE</scope>
    <source>
        <strain evidence="2">PL001</strain>
    </source>
</reference>
<dbReference type="PANTHER" id="PTHR43591">
    <property type="entry name" value="METHYLTRANSFERASE"/>
    <property type="match status" value="1"/>
</dbReference>
<evidence type="ECO:0000313" key="3">
    <source>
        <dbReference type="Proteomes" id="UP001259239"/>
    </source>
</evidence>
<feature type="domain" description="Methyltransferase" evidence="1">
    <location>
        <begin position="44"/>
        <end position="137"/>
    </location>
</feature>
<reference evidence="2" key="2">
    <citation type="submission" date="2023-03" db="EMBL/GenBank/DDBJ databases">
        <authorList>
            <person name="Obshta O."/>
            <person name="Zabrodski M.W."/>
            <person name="Soomro T."/>
            <person name="Wilson G."/>
            <person name="Masood F."/>
            <person name="Thebeau J."/>
            <person name="Bezerra Da Silva M.C."/>
            <person name="Raza F."/>
            <person name="Biganski S."/>
            <person name="Jose M."/>
            <person name="Camilli M."/>
            <person name="Kozii I.V."/>
            <person name="Kozii R.V."/>
            <person name="Simko E."/>
            <person name="Wood S.C."/>
        </authorList>
    </citation>
    <scope>NUCLEOTIDE SEQUENCE</scope>
    <source>
        <strain evidence="2">PL001</strain>
    </source>
</reference>
<dbReference type="GO" id="GO:0032259">
    <property type="term" value="P:methylation"/>
    <property type="evidence" value="ECO:0007669"/>
    <property type="project" value="UniProtKB-KW"/>
</dbReference>
<dbReference type="AlphaFoldDB" id="A0AAP5N0L5"/>
<dbReference type="GO" id="GO:0008168">
    <property type="term" value="F:methyltransferase activity"/>
    <property type="evidence" value="ECO:0007669"/>
    <property type="project" value="UniProtKB-KW"/>
</dbReference>
<sequence length="244" mass="28503">MSTWFKESFGKDYLIVYKHRDLQGAYHEVKNMMEWLQLPQESEVLDLCCGMGRHSVALADFGFKVTGLDLSVVLLGEAKKLDKDNKVEWIHADMKEIPLERKFDAVVNLFTLFGYFEKDEDNFKVLSELSRLLIPNGKFIVDFLNPPYVAEHLVPYSERFQGDMLIEESRSIEEGFVRKRIVIKEPGEANRHYLEQVKLYDYDWFEDAFHKVGLEVEQVYGTYENNVYVPGKSPRMIFVGHKKG</sequence>
<dbReference type="RefSeq" id="WP_023484957.1">
    <property type="nucleotide sequence ID" value="NZ_CBCRXL010000050.1"/>
</dbReference>
<accession>A0AAP5N0L5</accession>
<dbReference type="Pfam" id="PF13649">
    <property type="entry name" value="Methyltransf_25"/>
    <property type="match status" value="1"/>
</dbReference>
<evidence type="ECO:0000313" key="2">
    <source>
        <dbReference type="EMBL" id="MDT2252676.1"/>
    </source>
</evidence>
<gene>
    <name evidence="2" type="ORF">P7H09_15810</name>
</gene>
<keyword evidence="2" id="KW-0808">Transferase</keyword>
<name>A0AAP5N0L5_9BACL</name>